<keyword evidence="1" id="KW-0812">Transmembrane</keyword>
<keyword evidence="1" id="KW-0472">Membrane</keyword>
<protein>
    <submittedName>
        <fullName evidence="2">Uncharacterized protein</fullName>
    </submittedName>
</protein>
<reference evidence="2" key="1">
    <citation type="journal article" date="2011" name="Environ. Microbiol.">
        <title>Genomic insights into the metabolic potential of the polycyclic aromatic hydrocarbon degrading sulfate-reducing Deltaproteobacterium N47.</title>
        <authorList>
            <person name="Bergmann F."/>
            <person name="Selesi D."/>
            <person name="Weinmaier T."/>
            <person name="Tischler P."/>
            <person name="Rattei T."/>
            <person name="Meckenstock R.U."/>
        </authorList>
    </citation>
    <scope>NUCLEOTIDE SEQUENCE</scope>
</reference>
<proteinExistence type="predicted"/>
<gene>
    <name evidence="2" type="ORF">N47_A09430</name>
</gene>
<evidence type="ECO:0000313" key="2">
    <source>
        <dbReference type="EMBL" id="CBX26914.1"/>
    </source>
</evidence>
<keyword evidence="1" id="KW-1133">Transmembrane helix</keyword>
<sequence length="49" mass="6100">MKFSCQIHIIKKRLYFNADYISSLYLMYFILYFNLIICYFVILWVYTIA</sequence>
<dbReference type="AlphaFoldDB" id="E1Y8M0"/>
<feature type="transmembrane region" description="Helical" evidence="1">
    <location>
        <begin position="21"/>
        <end position="46"/>
    </location>
</feature>
<name>E1Y8M0_9BACT</name>
<dbReference type="EMBL" id="FR695864">
    <property type="protein sequence ID" value="CBX26914.1"/>
    <property type="molecule type" value="Genomic_DNA"/>
</dbReference>
<accession>E1Y8M0</accession>
<evidence type="ECO:0000256" key="1">
    <source>
        <dbReference type="SAM" id="Phobius"/>
    </source>
</evidence>
<organism evidence="2">
    <name type="scientific">uncultured Desulfobacterium sp</name>
    <dbReference type="NCBI Taxonomy" id="201089"/>
    <lineage>
        <taxon>Bacteria</taxon>
        <taxon>Pseudomonadati</taxon>
        <taxon>Thermodesulfobacteriota</taxon>
        <taxon>Desulfobacteria</taxon>
        <taxon>Desulfobacterales</taxon>
        <taxon>Desulfobacteriaceae</taxon>
        <taxon>Desulfobacterium</taxon>
        <taxon>environmental samples</taxon>
    </lineage>
</organism>